<dbReference type="InterPro" id="IPR044060">
    <property type="entry name" value="Bacterial_rp_domain"/>
</dbReference>
<dbReference type="Pfam" id="PF18998">
    <property type="entry name" value="Flg_new_2"/>
    <property type="match status" value="2"/>
</dbReference>
<dbReference type="Gene3D" id="2.160.20.110">
    <property type="match status" value="2"/>
</dbReference>
<evidence type="ECO:0000256" key="2">
    <source>
        <dbReference type="SAM" id="SignalP"/>
    </source>
</evidence>
<dbReference type="Proteomes" id="UP000184301">
    <property type="component" value="Unassembled WGS sequence"/>
</dbReference>
<evidence type="ECO:0000313" key="5">
    <source>
        <dbReference type="Proteomes" id="UP000184301"/>
    </source>
</evidence>
<feature type="region of interest" description="Disordered" evidence="1">
    <location>
        <begin position="36"/>
        <end position="81"/>
    </location>
</feature>
<evidence type="ECO:0000256" key="1">
    <source>
        <dbReference type="SAM" id="MobiDB-lite"/>
    </source>
</evidence>
<feature type="chain" id="PRO_5012590467" description="Bacterial repeat domain-containing protein" evidence="2">
    <location>
        <begin position="35"/>
        <end position="1277"/>
    </location>
</feature>
<name>A0A1M6UAC9_9FIRM</name>
<keyword evidence="2" id="KW-0732">Signal</keyword>
<keyword evidence="5" id="KW-1185">Reference proteome</keyword>
<feature type="signal peptide" evidence="2">
    <location>
        <begin position="1"/>
        <end position="34"/>
    </location>
</feature>
<feature type="domain" description="Bacterial repeat" evidence="3">
    <location>
        <begin position="1096"/>
        <end position="1159"/>
    </location>
</feature>
<evidence type="ECO:0000259" key="3">
    <source>
        <dbReference type="Pfam" id="PF18998"/>
    </source>
</evidence>
<accession>A0A1M6UAC9</accession>
<proteinExistence type="predicted"/>
<feature type="domain" description="Bacterial repeat" evidence="3">
    <location>
        <begin position="872"/>
        <end position="931"/>
    </location>
</feature>
<dbReference type="AlphaFoldDB" id="A0A1M6UAC9"/>
<dbReference type="STRING" id="1121950.SAMN02745243_03450"/>
<dbReference type="OrthoDB" id="1864276at2"/>
<evidence type="ECO:0000313" key="4">
    <source>
        <dbReference type="EMBL" id="SHK66120.1"/>
    </source>
</evidence>
<organism evidence="4 5">
    <name type="scientific">Hespellia stercorisuis DSM 15480</name>
    <dbReference type="NCBI Taxonomy" id="1121950"/>
    <lineage>
        <taxon>Bacteria</taxon>
        <taxon>Bacillati</taxon>
        <taxon>Bacillota</taxon>
        <taxon>Clostridia</taxon>
        <taxon>Lachnospirales</taxon>
        <taxon>Lachnospiraceae</taxon>
        <taxon>Hespellia</taxon>
    </lineage>
</organism>
<gene>
    <name evidence="4" type="ORF">SAMN02745243_03450</name>
</gene>
<sequence length="1277" mass="133248">MKGRRKMCKKKKRILSLVLSLLMVLTIAPMPVSAAEMTEPEANEAAAPEDTVEASEQATEEPAAEPVAETTNGLQQPAAGDGTIGNPYQIANADNLYWFAAKVNGTEADGTQNAAVCAKLTDNITVNTSVLNTDGALSGDGSGFRAWTPIGNPSSVFSMYSGIFDGAGHTVKGLYLNTTDDYVGLFGCNRGTIQNVIVADSYFGGTDSVGGVCGLNNSGGSITSCNNSGSVSGAYYVGGVCGTNNGGSIMNCINSGSVSGTSNDVGGVCGSNDSGSIVNCTNSGSASTTSSRVSGVCGENFDTIQNCYYDKEKYTGGDNGVGIAGSDVLGSAEGKTPAEFASGEVTWLLNGSKNPAEGETLAWGQTLSGDKADAYPVLGGAVVYQVDKYESCIVSETSKSGYNNTNEPIFGPHTYGEPVWTWDDGKTSATAEFICTIDSSHMEKVDATVTEDKANHTKTATVSMGGTEYTDTITVATVLTGTGTKEDPYQIGTAEELMAFGDIVNGTNGATQNTAACAILTGDITVNTGVLNEDGTLNSNTTDFQVWTPIGNDTNPYSGTFDGGGHTIKGLYVDTTASYVGLVGYNKGTIHNVIVADSYFKGNEYVGGVSGINSETVMNCTNGGGVNGKTMVGGVSGSNLKTIMNCTNSGGVSGQGWIGGVSGNNGSSGTITSCANSGSVSGSGSSSTVGGVCGLTRKDSVITNCTNSGSVSSTYTAGGVCGENEGTITHGTNSGSVSNAKYAGGVCGYDRYQHITNCYYDNQKCTIGGIMKNDKKGSAEGKTPAAFASGEVTWLLNGQTATPADGETLAWYQNLGENGDPTPVLDSTHGVVYKNEHTNGDATYDNGITYIVAATAKTVDGADVSVNLEGLKVYTKGTKATVTAPVNSGYNFVGWYVKRNETPYYTGNALSTNRTYTFTAEQDIDLVAVYQALGTVELTLGGSYNYTINGTSKSDATTEAYTLGTTITLTTNGDKFAYWTNAAGMILSRKQEYTFTVTGKDTITAEFDSTTGGTIVNFISFYNQVMKRNQWSNAADITIAEAPTRYGYTFKCWSIDGTEYETEDALKEVIAAQIESKAEKLTVTPVYTKETASYTVTVIGGTGSGLYEVNAVASVTANAAEAGMKFANWTDLTGKIVSYNETYQFYVIGDTTLTANFVEEATVVEEKGTTEIVDIVKDTTNNKITFVSMSTVPVGCTILKAGVIATADSDVGTSGDGFNKDTAAIVRGNAWSGNAYRYSWTIKTTKTVYVRAYLEYKDNEGNQIVVYGSMTQDNINE</sequence>
<reference evidence="4 5" key="1">
    <citation type="submission" date="2016-11" db="EMBL/GenBank/DDBJ databases">
        <authorList>
            <person name="Jaros S."/>
            <person name="Januszkiewicz K."/>
            <person name="Wedrychowicz H."/>
        </authorList>
    </citation>
    <scope>NUCLEOTIDE SEQUENCE [LARGE SCALE GENOMIC DNA]</scope>
    <source>
        <strain evidence="4 5">DSM 15480</strain>
    </source>
</reference>
<feature type="compositionally biased region" description="Acidic residues" evidence="1">
    <location>
        <begin position="50"/>
        <end position="63"/>
    </location>
</feature>
<dbReference type="EMBL" id="FQZY01000069">
    <property type="protein sequence ID" value="SHK66120.1"/>
    <property type="molecule type" value="Genomic_DNA"/>
</dbReference>
<protein>
    <recommendedName>
        <fullName evidence="3">Bacterial repeat domain-containing protein</fullName>
    </recommendedName>
</protein>